<dbReference type="Pfam" id="PF02309">
    <property type="entry name" value="AUX_IAA"/>
    <property type="match status" value="1"/>
</dbReference>
<dbReference type="PANTHER" id="PTHR31734:SF7">
    <property type="entry name" value="AUXIN-RESPONSIVE PROTEIN IAA33"/>
    <property type="match status" value="1"/>
</dbReference>
<feature type="compositionally biased region" description="Basic and acidic residues" evidence="5">
    <location>
        <begin position="283"/>
        <end position="293"/>
    </location>
</feature>
<feature type="region of interest" description="Disordered" evidence="5">
    <location>
        <begin position="49"/>
        <end position="149"/>
    </location>
</feature>
<dbReference type="PROSITE" id="PS51745">
    <property type="entry name" value="PB1"/>
    <property type="match status" value="1"/>
</dbReference>
<feature type="compositionally biased region" description="Polar residues" evidence="5">
    <location>
        <begin position="165"/>
        <end position="198"/>
    </location>
</feature>
<evidence type="ECO:0000313" key="8">
    <source>
        <dbReference type="EMBL" id="OAE23784.1"/>
    </source>
</evidence>
<dbReference type="AlphaFoldDB" id="A0A176VSG9"/>
<feature type="signal peptide" evidence="6">
    <location>
        <begin position="1"/>
        <end position="17"/>
    </location>
</feature>
<comment type="subunit">
    <text evidence="4">Homodimers and heterodimers.</text>
</comment>
<keyword evidence="4" id="KW-0539">Nucleus</keyword>
<evidence type="ECO:0000256" key="5">
    <source>
        <dbReference type="SAM" id="MobiDB-lite"/>
    </source>
</evidence>
<feature type="domain" description="PB1" evidence="7">
    <location>
        <begin position="663"/>
        <end position="765"/>
    </location>
</feature>
<evidence type="ECO:0000256" key="4">
    <source>
        <dbReference type="RuleBase" id="RU004549"/>
    </source>
</evidence>
<dbReference type="GO" id="GO:0006355">
    <property type="term" value="P:regulation of DNA-templated transcription"/>
    <property type="evidence" value="ECO:0007669"/>
    <property type="project" value="InterPro"/>
</dbReference>
<evidence type="ECO:0000256" key="1">
    <source>
        <dbReference type="ARBA" id="ARBA00006728"/>
    </source>
</evidence>
<feature type="region of interest" description="Disordered" evidence="5">
    <location>
        <begin position="165"/>
        <end position="393"/>
    </location>
</feature>
<gene>
    <name evidence="8" type="ORF">AXG93_3340s1110</name>
</gene>
<evidence type="ECO:0000256" key="2">
    <source>
        <dbReference type="ARBA" id="ARBA00022491"/>
    </source>
</evidence>
<dbReference type="SUPFAM" id="SSF54277">
    <property type="entry name" value="CAD &amp; PB1 domains"/>
    <property type="match status" value="1"/>
</dbReference>
<comment type="caution">
    <text evidence="8">The sequence shown here is derived from an EMBL/GenBank/DDBJ whole genome shotgun (WGS) entry which is preliminary data.</text>
</comment>
<dbReference type="GO" id="GO:0009734">
    <property type="term" value="P:auxin-activated signaling pathway"/>
    <property type="evidence" value="ECO:0007669"/>
    <property type="project" value="UniProtKB-UniRule"/>
</dbReference>
<comment type="function">
    <text evidence="4">Aux/IAA proteins are short-lived transcriptional factors that function as repressors of early auxin response genes at low auxin concentrations.</text>
</comment>
<feature type="compositionally biased region" description="Polar residues" evidence="5">
    <location>
        <begin position="233"/>
        <end position="246"/>
    </location>
</feature>
<dbReference type="Proteomes" id="UP000077202">
    <property type="component" value="Unassembled WGS sequence"/>
</dbReference>
<feature type="compositionally biased region" description="Polar residues" evidence="5">
    <location>
        <begin position="89"/>
        <end position="103"/>
    </location>
</feature>
<keyword evidence="9" id="KW-1185">Reference proteome</keyword>
<dbReference type="Gene3D" id="3.10.20.90">
    <property type="entry name" value="Phosphatidylinositol 3-kinase Catalytic Subunit, Chain A, domain 1"/>
    <property type="match status" value="1"/>
</dbReference>
<feature type="compositionally biased region" description="Basic and acidic residues" evidence="5">
    <location>
        <begin position="72"/>
        <end position="88"/>
    </location>
</feature>
<keyword evidence="2 4" id="KW-0678">Repressor</keyword>
<dbReference type="PANTHER" id="PTHR31734">
    <property type="entry name" value="AUXIN-RESPONSIVE PROTEIN IAA17"/>
    <property type="match status" value="1"/>
</dbReference>
<evidence type="ECO:0000259" key="7">
    <source>
        <dbReference type="PROSITE" id="PS51745"/>
    </source>
</evidence>
<evidence type="ECO:0000256" key="3">
    <source>
        <dbReference type="ARBA" id="ARBA00023294"/>
    </source>
</evidence>
<dbReference type="InterPro" id="IPR053793">
    <property type="entry name" value="PB1-like"/>
</dbReference>
<dbReference type="EMBL" id="LVLJ01002769">
    <property type="protein sequence ID" value="OAE23784.1"/>
    <property type="molecule type" value="Genomic_DNA"/>
</dbReference>
<protein>
    <recommendedName>
        <fullName evidence="4">Auxin-responsive protein</fullName>
    </recommendedName>
</protein>
<dbReference type="GO" id="GO:0005634">
    <property type="term" value="C:nucleus"/>
    <property type="evidence" value="ECO:0007669"/>
    <property type="project" value="UniProtKB-SubCell"/>
</dbReference>
<sequence length="783" mass="85011">MAVCGLLSMLCVFPIQPDMDSCPGRSLGVARKPFHFRESVIEAQASSCLSSTMVDSNDPDDSGSSQAPNTSESKHPHIRDPSSQRPELELSISSLNDAQRNTQPTPPPRLRSVKEEIDPSSTSTGRDDAFGGPGGGEEESSFTGPPRKRARMSPLAFRIEDSQSGIREQQQLQRHVSLSSSSDVTGLQTLMPSRSLPTYRTDREPSPSPSRGSAGGSKPIASWWLMPKGAGSVTESQHYQSAQDSARANFGTEGRGTNVGNTTQEKPHQFKEPSFFPNMLSRMESEHGRRFEDVPSTAAPRPLSSDQGRPQSQQQDPPEHLFFSQRKEASTSRVSSASTVSEETAPRSSLTFFPKTLHESDPGFAQPGPQHSFEPHSGRRRPQPVSEPQQQQHVVFEREVQQQNPQQGAFGRQQQAPEQRILPQGPSLQVLPGGGNANTSFYARILDAAQQPVSNPFPQTGFAGTFNPAGLSFNIAGQQTRGTSQLGVGPDHFGGEANPSLVQQQVNNEVMRNLFAAHPSITSFAPFMSQMQTPDPARLSFPNISSLDFLQSLQRQTYPPPVSERYNRAQGGQVIGGHQLQQEFTYASAAPPSSHHSLSAELNLSLPPRATTGLPTSAGLREFLSPQGPLSASQGRAPAVGTHAFTPAMELPTNLSLQGPNAPSPLTVVMEGRSVGRRLYLPDYDGYENFAEAMRSIFESYISSQEPRAHGESCTLANAIPGYVIAYEDEEGDVLLAGDLPWREFVRVAKRIRIVSSSKISFKPPTGTKMNRLTLLGDVLCVV</sequence>
<feature type="compositionally biased region" description="Polar residues" evidence="5">
    <location>
        <begin position="304"/>
        <end position="316"/>
    </location>
</feature>
<feature type="compositionally biased region" description="Low complexity" evidence="5">
    <location>
        <begin position="331"/>
        <end position="343"/>
    </location>
</feature>
<proteinExistence type="inferred from homology"/>
<comment type="similarity">
    <text evidence="1 4">Belongs to the Aux/IAA family.</text>
</comment>
<keyword evidence="4" id="KW-0805">Transcription regulation</keyword>
<comment type="subcellular location">
    <subcellularLocation>
        <location evidence="4">Nucleus</location>
    </subcellularLocation>
</comment>
<reference evidence="8" key="1">
    <citation type="submission" date="2016-03" db="EMBL/GenBank/DDBJ databases">
        <title>Mechanisms controlling the formation of the plant cell surface in tip-growing cells are functionally conserved among land plants.</title>
        <authorList>
            <person name="Honkanen S."/>
            <person name="Jones V.A."/>
            <person name="Morieri G."/>
            <person name="Champion C."/>
            <person name="Hetherington A.J."/>
            <person name="Kelly S."/>
            <person name="Saint-Marcoux D."/>
            <person name="Proust H."/>
            <person name="Prescott H."/>
            <person name="Dolan L."/>
        </authorList>
    </citation>
    <scope>NUCLEOTIDE SEQUENCE [LARGE SCALE GENOMIC DNA]</scope>
    <source>
        <tissue evidence="8">Whole gametophyte</tissue>
    </source>
</reference>
<dbReference type="InterPro" id="IPR033389">
    <property type="entry name" value="AUX/IAA_dom"/>
</dbReference>
<dbReference type="InterPro" id="IPR003311">
    <property type="entry name" value="AUX_IAA"/>
</dbReference>
<organism evidence="8 9">
    <name type="scientific">Marchantia polymorpha subsp. ruderalis</name>
    <dbReference type="NCBI Taxonomy" id="1480154"/>
    <lineage>
        <taxon>Eukaryota</taxon>
        <taxon>Viridiplantae</taxon>
        <taxon>Streptophyta</taxon>
        <taxon>Embryophyta</taxon>
        <taxon>Marchantiophyta</taxon>
        <taxon>Marchantiopsida</taxon>
        <taxon>Marchantiidae</taxon>
        <taxon>Marchantiales</taxon>
        <taxon>Marchantiaceae</taxon>
        <taxon>Marchantia</taxon>
    </lineage>
</organism>
<keyword evidence="6" id="KW-0732">Signal</keyword>
<keyword evidence="3 4" id="KW-0927">Auxin signaling pathway</keyword>
<accession>A0A176VSG9</accession>
<feature type="compositionally biased region" description="Polar residues" evidence="5">
    <location>
        <begin position="62"/>
        <end position="71"/>
    </location>
</feature>
<keyword evidence="4" id="KW-0804">Transcription</keyword>
<name>A0A176VSG9_MARPO</name>
<feature type="chain" id="PRO_5008052007" description="Auxin-responsive protein" evidence="6">
    <location>
        <begin position="18"/>
        <end position="783"/>
    </location>
</feature>
<evidence type="ECO:0000256" key="6">
    <source>
        <dbReference type="SAM" id="SignalP"/>
    </source>
</evidence>
<evidence type="ECO:0000313" key="9">
    <source>
        <dbReference type="Proteomes" id="UP000077202"/>
    </source>
</evidence>